<accession>A0ACB6RB13</accession>
<gene>
    <name evidence="1" type="ORF">BDR25DRAFT_350218</name>
</gene>
<protein>
    <submittedName>
        <fullName evidence="1">Uncharacterized protein</fullName>
    </submittedName>
</protein>
<evidence type="ECO:0000313" key="1">
    <source>
        <dbReference type="EMBL" id="KAF2475943.1"/>
    </source>
</evidence>
<reference evidence="1" key="1">
    <citation type="journal article" date="2020" name="Stud. Mycol.">
        <title>101 Dothideomycetes genomes: a test case for predicting lifestyles and emergence of pathogens.</title>
        <authorList>
            <person name="Haridas S."/>
            <person name="Albert R."/>
            <person name="Binder M."/>
            <person name="Bloem J."/>
            <person name="Labutti K."/>
            <person name="Salamov A."/>
            <person name="Andreopoulos B."/>
            <person name="Baker S."/>
            <person name="Barry K."/>
            <person name="Bills G."/>
            <person name="Bluhm B."/>
            <person name="Cannon C."/>
            <person name="Castanera R."/>
            <person name="Culley D."/>
            <person name="Daum C."/>
            <person name="Ezra D."/>
            <person name="Gonzalez J."/>
            <person name="Henrissat B."/>
            <person name="Kuo A."/>
            <person name="Liang C."/>
            <person name="Lipzen A."/>
            <person name="Lutzoni F."/>
            <person name="Magnuson J."/>
            <person name="Mondo S."/>
            <person name="Nolan M."/>
            <person name="Ohm R."/>
            <person name="Pangilinan J."/>
            <person name="Park H.-J."/>
            <person name="Ramirez L."/>
            <person name="Alfaro M."/>
            <person name="Sun H."/>
            <person name="Tritt A."/>
            <person name="Yoshinaga Y."/>
            <person name="Zwiers L.-H."/>
            <person name="Turgeon B."/>
            <person name="Goodwin S."/>
            <person name="Spatafora J."/>
            <person name="Crous P."/>
            <person name="Grigoriev I."/>
        </authorList>
    </citation>
    <scope>NUCLEOTIDE SEQUENCE</scope>
    <source>
        <strain evidence="1">ATCC 200398</strain>
    </source>
</reference>
<sequence>MKLVRQFHYPSGDCNFSCQKFIQTRAGIFLPRETSRSDISSRKGVPARFVSPARRPRIFLPGETSHQINCPGEASPDLSPGRTIPVRFLFPERHPGQICLPGEASPHFSPGRNVPVKFLFPERLPSQICLPGEVSSQVLFLVITSRQNAYTRVPNTYYTVIKLSRKPFSSVLMGSFTRSHLYIFIQLIYLLLKQGRICSFVLDSLADSSDSSRNVEHLATAWILGICLAFGCLCRTCLTRYHTHLRALSSSLDLTIHSFHLVWISLPCRVVCHMSPPQLMQEFALITFQDYTLGKRPSSPFAVQASQYTISYLSATIRQSSFAILGRKQVDLITTLAQFDAAIRLEEGLLCPLQWCFGSIGLLVLGYDVEVNVHCKKFTVVQFCGSSFGNPAEIDGNLLPQLVPSIKAALHVLHNHRRMYPLSDPKCQACGFRARGCANSKANPALVRD</sequence>
<organism evidence="1 2">
    <name type="scientific">Lindgomyces ingoldianus</name>
    <dbReference type="NCBI Taxonomy" id="673940"/>
    <lineage>
        <taxon>Eukaryota</taxon>
        <taxon>Fungi</taxon>
        <taxon>Dikarya</taxon>
        <taxon>Ascomycota</taxon>
        <taxon>Pezizomycotina</taxon>
        <taxon>Dothideomycetes</taxon>
        <taxon>Pleosporomycetidae</taxon>
        <taxon>Pleosporales</taxon>
        <taxon>Lindgomycetaceae</taxon>
        <taxon>Lindgomyces</taxon>
    </lineage>
</organism>
<name>A0ACB6RB13_9PLEO</name>
<proteinExistence type="predicted"/>
<dbReference type="EMBL" id="MU003495">
    <property type="protein sequence ID" value="KAF2475943.1"/>
    <property type="molecule type" value="Genomic_DNA"/>
</dbReference>
<keyword evidence="2" id="KW-1185">Reference proteome</keyword>
<comment type="caution">
    <text evidence="1">The sequence shown here is derived from an EMBL/GenBank/DDBJ whole genome shotgun (WGS) entry which is preliminary data.</text>
</comment>
<evidence type="ECO:0000313" key="2">
    <source>
        <dbReference type="Proteomes" id="UP000799755"/>
    </source>
</evidence>
<dbReference type="Proteomes" id="UP000799755">
    <property type="component" value="Unassembled WGS sequence"/>
</dbReference>